<dbReference type="FunFam" id="3.40.50.720:FF:000084">
    <property type="entry name" value="Short-chain dehydrogenase reductase"/>
    <property type="match status" value="1"/>
</dbReference>
<dbReference type="PANTHER" id="PTHR45024">
    <property type="entry name" value="DEHYDROGENASES, SHORT CHAIN"/>
    <property type="match status" value="1"/>
</dbReference>
<dbReference type="Gene3D" id="3.40.50.720">
    <property type="entry name" value="NAD(P)-binding Rossmann-like Domain"/>
    <property type="match status" value="1"/>
</dbReference>
<comment type="caution">
    <text evidence="3">The sequence shown here is derived from an EMBL/GenBank/DDBJ whole genome shotgun (WGS) entry which is preliminary data.</text>
</comment>
<comment type="similarity">
    <text evidence="1">Belongs to the short-chain dehydrogenases/reductases (SDR) family.</text>
</comment>
<dbReference type="SUPFAM" id="SSF51735">
    <property type="entry name" value="NAD(P)-binding Rossmann-fold domains"/>
    <property type="match status" value="1"/>
</dbReference>
<dbReference type="Pfam" id="PF13561">
    <property type="entry name" value="adh_short_C2"/>
    <property type="match status" value="1"/>
</dbReference>
<evidence type="ECO:0000313" key="4">
    <source>
        <dbReference type="Proteomes" id="UP000216225"/>
    </source>
</evidence>
<dbReference type="RefSeq" id="WP_094435970.1">
    <property type="nucleotide sequence ID" value="NZ_AP024172.1"/>
</dbReference>
<dbReference type="InterPro" id="IPR051687">
    <property type="entry name" value="Peroxisomal_Beta-Oxidation"/>
</dbReference>
<dbReference type="SMART" id="SM00822">
    <property type="entry name" value="PKS_KR"/>
    <property type="match status" value="1"/>
</dbReference>
<reference evidence="3 4" key="1">
    <citation type="submission" date="2018-09" db="EMBL/GenBank/DDBJ databases">
        <title>Genome comparison of Alicycliphilus sp. BQ1, a polyurethanolytic bacterium, with its closest phylogenetic relatives Alicycliphilus denitrificans BC and K601, unable to attack polyurethane.</title>
        <authorList>
            <person name="Loza-Tavera H."/>
            <person name="Lozano L."/>
            <person name="Cevallos M."/>
            <person name="Maya-Lucas O."/>
            <person name="Garcia-Mena J."/>
            <person name="Hernandez J."/>
        </authorList>
    </citation>
    <scope>NUCLEOTIDE SEQUENCE [LARGE SCALE GENOMIC DNA]</scope>
    <source>
        <strain evidence="3 4">BQ1</strain>
    </source>
</reference>
<dbReference type="InterPro" id="IPR057326">
    <property type="entry name" value="KR_dom"/>
</dbReference>
<gene>
    <name evidence="3" type="ORF">CE154_005805</name>
</gene>
<dbReference type="PRINTS" id="PR00081">
    <property type="entry name" value="GDHRDH"/>
</dbReference>
<dbReference type="Proteomes" id="UP000216225">
    <property type="component" value="Unassembled WGS sequence"/>
</dbReference>
<dbReference type="InterPro" id="IPR020904">
    <property type="entry name" value="Sc_DH/Rdtase_CS"/>
</dbReference>
<dbReference type="AlphaFoldDB" id="A0A420KHC4"/>
<dbReference type="PANTHER" id="PTHR45024:SF3">
    <property type="entry name" value="BLL2957 PROTEIN"/>
    <property type="match status" value="1"/>
</dbReference>
<dbReference type="PRINTS" id="PR00080">
    <property type="entry name" value="SDRFAMILY"/>
</dbReference>
<feature type="domain" description="Ketoreductase" evidence="2">
    <location>
        <begin position="11"/>
        <end position="207"/>
    </location>
</feature>
<protein>
    <submittedName>
        <fullName evidence="3">SDR family oxidoreductase</fullName>
    </submittedName>
</protein>
<accession>A0A420KHC4</accession>
<evidence type="ECO:0000259" key="2">
    <source>
        <dbReference type="SMART" id="SM00822"/>
    </source>
</evidence>
<dbReference type="InterPro" id="IPR036291">
    <property type="entry name" value="NAD(P)-bd_dom_sf"/>
</dbReference>
<name>A0A420KHC4_9BURK</name>
<dbReference type="InterPro" id="IPR002347">
    <property type="entry name" value="SDR_fam"/>
</dbReference>
<dbReference type="PROSITE" id="PS00061">
    <property type="entry name" value="ADH_SHORT"/>
    <property type="match status" value="1"/>
</dbReference>
<organism evidence="3 4">
    <name type="scientific">Alicycliphilus denitrificans</name>
    <dbReference type="NCBI Taxonomy" id="179636"/>
    <lineage>
        <taxon>Bacteria</taxon>
        <taxon>Pseudomonadati</taxon>
        <taxon>Pseudomonadota</taxon>
        <taxon>Betaproteobacteria</taxon>
        <taxon>Burkholderiales</taxon>
        <taxon>Comamonadaceae</taxon>
        <taxon>Alicycliphilus</taxon>
    </lineage>
</organism>
<evidence type="ECO:0000313" key="3">
    <source>
        <dbReference type="EMBL" id="RKJ99256.1"/>
    </source>
</evidence>
<sequence>MNAQARPMDGKVVVVTGAGNGIGRAIALLLAEQGASVVVNDLGASGSGEGSDAGPAQKVVDEIAAAGGVAVANTDSVATPEGANAIVQTAITRFGRIDGVVNNAGILRDRIFHKMNREEWQAVIDVHLNGSYYVARAAAPYFKDQESGAYVHMTSTSGLVGNFGQANYAAAKLGIAALSKSIALDMARFHVRSNCIAPFAWSRLIGTLPSETEAEKKRLERMQSMKPEQVAQVAAFLLGDAARDISGQIFAVRGNEVMVMSQPRPVASVHSGGGWDAQSLAGRAMPALRRAFTPLERSPEVFNWDPV</sequence>
<dbReference type="EMBL" id="NKDB02000001">
    <property type="protein sequence ID" value="RKJ99256.1"/>
    <property type="molecule type" value="Genomic_DNA"/>
</dbReference>
<evidence type="ECO:0000256" key="1">
    <source>
        <dbReference type="ARBA" id="ARBA00006484"/>
    </source>
</evidence>
<proteinExistence type="inferred from homology"/>